<dbReference type="InterPro" id="IPR003131">
    <property type="entry name" value="T1-type_BTB"/>
</dbReference>
<organism evidence="1 2">
    <name type="scientific">Paramuricea clavata</name>
    <name type="common">Red gorgonian</name>
    <name type="synonym">Violescent sea-whip</name>
    <dbReference type="NCBI Taxonomy" id="317549"/>
    <lineage>
        <taxon>Eukaryota</taxon>
        <taxon>Metazoa</taxon>
        <taxon>Cnidaria</taxon>
        <taxon>Anthozoa</taxon>
        <taxon>Octocorallia</taxon>
        <taxon>Malacalcyonacea</taxon>
        <taxon>Plexauridae</taxon>
        <taxon>Paramuricea</taxon>
    </lineage>
</organism>
<evidence type="ECO:0000313" key="1">
    <source>
        <dbReference type="EMBL" id="CAB3980903.1"/>
    </source>
</evidence>
<keyword evidence="1" id="KW-0407">Ion channel</keyword>
<accession>A0A7D9HDG0</accession>
<dbReference type="InterPro" id="IPR000210">
    <property type="entry name" value="BTB/POZ_dom"/>
</dbReference>
<keyword evidence="2" id="KW-1185">Reference proteome</keyword>
<dbReference type="Gene3D" id="2.60.120.920">
    <property type="match status" value="1"/>
</dbReference>
<dbReference type="OrthoDB" id="41971at2759"/>
<dbReference type="GO" id="GO:0034220">
    <property type="term" value="P:monoatomic ion transmembrane transport"/>
    <property type="evidence" value="ECO:0007669"/>
    <property type="project" value="UniProtKB-KW"/>
</dbReference>
<comment type="caution">
    <text evidence="1">The sequence shown here is derived from an EMBL/GenBank/DDBJ whole genome shotgun (WGS) entry which is preliminary data.</text>
</comment>
<dbReference type="Proteomes" id="UP001152795">
    <property type="component" value="Unassembled WGS sequence"/>
</dbReference>
<dbReference type="SMART" id="SM00225">
    <property type="entry name" value="BTB"/>
    <property type="match status" value="1"/>
</dbReference>
<dbReference type="InterPro" id="IPR011333">
    <property type="entry name" value="SKP1/BTB/POZ_sf"/>
</dbReference>
<evidence type="ECO:0000313" key="2">
    <source>
        <dbReference type="Proteomes" id="UP001152795"/>
    </source>
</evidence>
<keyword evidence="1" id="KW-0813">Transport</keyword>
<dbReference type="SUPFAM" id="SSF49899">
    <property type="entry name" value="Concanavalin A-like lectins/glucanases"/>
    <property type="match status" value="1"/>
</dbReference>
<dbReference type="EMBL" id="CACRXK020000335">
    <property type="protein sequence ID" value="CAB3980903.1"/>
    <property type="molecule type" value="Genomic_DNA"/>
</dbReference>
<dbReference type="PROSITE" id="PS50097">
    <property type="entry name" value="BTB"/>
    <property type="match status" value="1"/>
</dbReference>
<dbReference type="SUPFAM" id="SSF54695">
    <property type="entry name" value="POZ domain"/>
    <property type="match status" value="1"/>
</dbReference>
<reference evidence="1" key="1">
    <citation type="submission" date="2020-04" db="EMBL/GenBank/DDBJ databases">
        <authorList>
            <person name="Alioto T."/>
            <person name="Alioto T."/>
            <person name="Gomez Garrido J."/>
        </authorList>
    </citation>
    <scope>NUCLEOTIDE SEQUENCE</scope>
    <source>
        <strain evidence="1">A484AB</strain>
    </source>
</reference>
<dbReference type="Gene3D" id="3.30.710.10">
    <property type="entry name" value="Potassium Channel Kv1.1, Chain A"/>
    <property type="match status" value="1"/>
</dbReference>
<dbReference type="Pfam" id="PF02214">
    <property type="entry name" value="BTB_2"/>
    <property type="match status" value="1"/>
</dbReference>
<keyword evidence="1" id="KW-0406">Ion transport</keyword>
<proteinExistence type="predicted"/>
<protein>
    <submittedName>
        <fullName evidence="1">K+ channel tetramerization domain-containing</fullName>
    </submittedName>
</protein>
<gene>
    <name evidence="1" type="ORF">PACLA_8A002921</name>
</gene>
<name>A0A7D9HDG0_PARCT</name>
<dbReference type="AlphaFoldDB" id="A0A7D9HDG0"/>
<dbReference type="GO" id="GO:0051260">
    <property type="term" value="P:protein homooligomerization"/>
    <property type="evidence" value="ECO:0007669"/>
    <property type="project" value="InterPro"/>
</dbReference>
<dbReference type="InterPro" id="IPR043136">
    <property type="entry name" value="B30.2/SPRY_sf"/>
</dbReference>
<sequence length="275" mass="31927">MDAGEVPNDVFIHLNVGGQKLISKRSTLCQVKDSFFASRFSGRWPEDRDKRDDDGAELFDDNPQFFVAIVNYLRAKKYATKENPALPPKVPKDQLDDFENFVEYLRLSDEIIPREKFNQHSPGVTLEEHSRVAVHDPDKAEHRYVLGQNIYREKTHSFRLELEMFKDHFWMFVGIMRNCVVPPNNKSRRWPGSYGWARGQRGQVWKDGSPTIDNALKNKTKQGDTVKLVLDCDAAKLSLHLSTGQQFHIEIPKSQTWRLHVNLLNPNDRLRIINE</sequence>
<dbReference type="PANTHER" id="PTHR14499:SF136">
    <property type="entry name" value="GH08630P"/>
    <property type="match status" value="1"/>
</dbReference>
<dbReference type="PANTHER" id="PTHR14499">
    <property type="entry name" value="POTASSIUM CHANNEL TETRAMERIZATION DOMAIN-CONTAINING"/>
    <property type="match status" value="1"/>
</dbReference>
<dbReference type="InterPro" id="IPR013320">
    <property type="entry name" value="ConA-like_dom_sf"/>
</dbReference>